<protein>
    <submittedName>
        <fullName evidence="1">Uncharacterized protein</fullName>
    </submittedName>
</protein>
<comment type="caution">
    <text evidence="1">The sequence shown here is derived from an EMBL/GenBank/DDBJ whole genome shotgun (WGS) entry which is preliminary data.</text>
</comment>
<keyword evidence="2" id="KW-1185">Reference proteome</keyword>
<organism evidence="1 2">
    <name type="scientific">Ectobacillus funiculus</name>
    <dbReference type="NCBI Taxonomy" id="137993"/>
    <lineage>
        <taxon>Bacteria</taxon>
        <taxon>Bacillati</taxon>
        <taxon>Bacillota</taxon>
        <taxon>Bacilli</taxon>
        <taxon>Bacillales</taxon>
        <taxon>Bacillaceae</taxon>
        <taxon>Ectobacillus</taxon>
    </lineage>
</organism>
<proteinExistence type="predicted"/>
<reference evidence="1 2" key="1">
    <citation type="submission" date="2024-09" db="EMBL/GenBank/DDBJ databases">
        <authorList>
            <person name="Sun Q."/>
            <person name="Mori K."/>
        </authorList>
    </citation>
    <scope>NUCLEOTIDE SEQUENCE [LARGE SCALE GENOMIC DNA]</scope>
    <source>
        <strain evidence="1 2">JCM 11201</strain>
    </source>
</reference>
<accession>A0ABV5WLX2</accession>
<name>A0ABV5WLX2_9BACI</name>
<sequence>MEQDLEDIRKLAGELSEVNDTQKLRELHEYFHDIDVVMNGNYGEGDFFGITKWVTPNK</sequence>
<gene>
    <name evidence="1" type="ORF">ACFFMS_23460</name>
</gene>
<dbReference type="Proteomes" id="UP001589609">
    <property type="component" value="Unassembled WGS sequence"/>
</dbReference>
<evidence type="ECO:0000313" key="1">
    <source>
        <dbReference type="EMBL" id="MFB9761213.1"/>
    </source>
</evidence>
<dbReference type="RefSeq" id="WP_379951418.1">
    <property type="nucleotide sequence ID" value="NZ_JBHMAF010000189.1"/>
</dbReference>
<dbReference type="EMBL" id="JBHMAF010000189">
    <property type="protein sequence ID" value="MFB9761213.1"/>
    <property type="molecule type" value="Genomic_DNA"/>
</dbReference>
<evidence type="ECO:0000313" key="2">
    <source>
        <dbReference type="Proteomes" id="UP001589609"/>
    </source>
</evidence>